<reference evidence="2 3" key="1">
    <citation type="journal article" date="2008" name="Nature">
        <title>The genome of the choanoflagellate Monosiga brevicollis and the origin of metazoans.</title>
        <authorList>
            <consortium name="JGI Sequencing"/>
            <person name="King N."/>
            <person name="Westbrook M.J."/>
            <person name="Young S.L."/>
            <person name="Kuo A."/>
            <person name="Abedin M."/>
            <person name="Chapman J."/>
            <person name="Fairclough S."/>
            <person name="Hellsten U."/>
            <person name="Isogai Y."/>
            <person name="Letunic I."/>
            <person name="Marr M."/>
            <person name="Pincus D."/>
            <person name="Putnam N."/>
            <person name="Rokas A."/>
            <person name="Wright K.J."/>
            <person name="Zuzow R."/>
            <person name="Dirks W."/>
            <person name="Good M."/>
            <person name="Goodstein D."/>
            <person name="Lemons D."/>
            <person name="Li W."/>
            <person name="Lyons J.B."/>
            <person name="Morris A."/>
            <person name="Nichols S."/>
            <person name="Richter D.J."/>
            <person name="Salamov A."/>
            <person name="Bork P."/>
            <person name="Lim W.A."/>
            <person name="Manning G."/>
            <person name="Miller W.T."/>
            <person name="McGinnis W."/>
            <person name="Shapiro H."/>
            <person name="Tjian R."/>
            <person name="Grigoriev I.V."/>
            <person name="Rokhsar D."/>
        </authorList>
    </citation>
    <scope>NUCLEOTIDE SEQUENCE [LARGE SCALE GENOMIC DNA]</scope>
    <source>
        <strain evidence="3">MX1 / ATCC 50154</strain>
    </source>
</reference>
<dbReference type="InterPro" id="IPR008536">
    <property type="entry name" value="DUF818"/>
</dbReference>
<name>A9V7B7_MONBE</name>
<evidence type="ECO:0000313" key="2">
    <source>
        <dbReference type="EMBL" id="EDQ86555.1"/>
    </source>
</evidence>
<dbReference type="Pfam" id="PF05677">
    <property type="entry name" value="DUF818"/>
    <property type="match status" value="1"/>
</dbReference>
<evidence type="ECO:0008006" key="4">
    <source>
        <dbReference type="Google" id="ProtNLM"/>
    </source>
</evidence>
<dbReference type="GeneID" id="5893897"/>
<feature type="transmembrane region" description="Helical" evidence="1">
    <location>
        <begin position="168"/>
        <end position="191"/>
    </location>
</feature>
<gene>
    <name evidence="2" type="ORF">MONBRDRAFT_38377</name>
</gene>
<dbReference type="PANTHER" id="PTHR12277:SF81">
    <property type="entry name" value="PROTEIN ABHD13"/>
    <property type="match status" value="1"/>
</dbReference>
<proteinExistence type="predicted"/>
<dbReference type="RefSeq" id="XP_001748668.1">
    <property type="nucleotide sequence ID" value="XM_001748616.1"/>
</dbReference>
<dbReference type="Proteomes" id="UP000001357">
    <property type="component" value="Unassembled WGS sequence"/>
</dbReference>
<dbReference type="eggNOG" id="ENOG502S105">
    <property type="taxonomic scope" value="Eukaryota"/>
</dbReference>
<feature type="transmembrane region" description="Helical" evidence="1">
    <location>
        <begin position="60"/>
        <end position="83"/>
    </location>
</feature>
<accession>A9V7B7</accession>
<feature type="transmembrane region" description="Helical" evidence="1">
    <location>
        <begin position="21"/>
        <end position="54"/>
    </location>
</feature>
<dbReference type="EMBL" id="CH991565">
    <property type="protein sequence ID" value="EDQ86555.1"/>
    <property type="molecule type" value="Genomic_DNA"/>
</dbReference>
<dbReference type="KEGG" id="mbr:MONBRDRAFT_38377"/>
<keyword evidence="1" id="KW-0472">Membrane</keyword>
<dbReference type="Gene3D" id="3.40.50.1820">
    <property type="entry name" value="alpha/beta hydrolase"/>
    <property type="match status" value="1"/>
</dbReference>
<sequence>MPLLSEPATKEARRREGSWDVYVLWVLAAGLGAYAIYAGSILLLATAVTVSYLMLTTMLMWTAWMAVVLLALLIALSSLFIMVPAAFLPGQPHTQEVCVCLMSAADQLSEPALSRPVVLAPSLIDVHRALVLCASEQPALRDTVAVGLILAFLLHWTCWPHAHPAMVVVDIILAIVFAGLAFLTMTVRGFIGKTVRSSRASSQVDCGSGFVALGTPRPPADRHGATQWSNVVVADGRGVRLDAAFYQHPRQLQHAAPDRRWILYMGGNGEVYEFNLAIMEELAQTLGVNVFLYNYRGVAFSDGEATSGEDLVNDAMLILTYLEEQLAANPRHVLLLGRSIGGGIGTLARACHSPQGPIVSDRSFASLPDAAFSRLDAAGAWPALQGKKMLIYHDDDEIIHYDRASLHKRLLGANALGDTVVVRLTRADEEVVDFHNTPLKVFAEYPDIIKEWRAMLSLDGAPVAESSSVTVTGASA</sequence>
<evidence type="ECO:0000256" key="1">
    <source>
        <dbReference type="SAM" id="Phobius"/>
    </source>
</evidence>
<dbReference type="PANTHER" id="PTHR12277">
    <property type="entry name" value="ALPHA/BETA HYDROLASE DOMAIN-CONTAINING PROTEIN"/>
    <property type="match status" value="1"/>
</dbReference>
<organism evidence="2 3">
    <name type="scientific">Monosiga brevicollis</name>
    <name type="common">Choanoflagellate</name>
    <dbReference type="NCBI Taxonomy" id="81824"/>
    <lineage>
        <taxon>Eukaryota</taxon>
        <taxon>Choanoflagellata</taxon>
        <taxon>Craspedida</taxon>
        <taxon>Salpingoecidae</taxon>
        <taxon>Monosiga</taxon>
    </lineage>
</organism>
<keyword evidence="1" id="KW-0812">Transmembrane</keyword>
<dbReference type="SUPFAM" id="SSF53474">
    <property type="entry name" value="alpha/beta-Hydrolases"/>
    <property type="match status" value="1"/>
</dbReference>
<dbReference type="AlphaFoldDB" id="A9V7B7"/>
<protein>
    <recommendedName>
        <fullName evidence="4">Serine aminopeptidase S33 domain-containing protein</fullName>
    </recommendedName>
</protein>
<dbReference type="InParanoid" id="A9V7B7"/>
<evidence type="ECO:0000313" key="3">
    <source>
        <dbReference type="Proteomes" id="UP000001357"/>
    </source>
</evidence>
<dbReference type="STRING" id="81824.A9V7B7"/>
<keyword evidence="1" id="KW-1133">Transmembrane helix</keyword>
<dbReference type="InterPro" id="IPR029058">
    <property type="entry name" value="AB_hydrolase_fold"/>
</dbReference>
<keyword evidence="3" id="KW-1185">Reference proteome</keyword>